<dbReference type="STRING" id="1030841.HMPREF9370_1464"/>
<dbReference type="SUPFAM" id="SSF52540">
    <property type="entry name" value="P-loop containing nucleoside triphosphate hydrolases"/>
    <property type="match status" value="1"/>
</dbReference>
<dbReference type="EMBL" id="AGAZ01000052">
    <property type="protein sequence ID" value="EGZ46100.1"/>
    <property type="molecule type" value="Genomic_DNA"/>
</dbReference>
<sequence length="564" mass="64941">MKLESVNIKNFKTLEDIKIDFSGYYTAISGKNNAGKSNLINVLRQIFKDQLRERYFFSRDDDFRYQEAKTQWVDGNPDIELHYKVSIGESTDPGLHQFVKRITETNDLQSVIQLELSLVINQKNERKQSCLVDGHTVSEYAAQEIFQKLASSNLAFMHDSAARDFSSIYGRMNYLHEIIFTEEEKKQLLDEQKKLQNKVKSISKAHKSELSDLLGNLEDKYEVEFSMLDMYTGSLPFTMNLKDKNVDVPLDDWGSGTKNRTHILMSILQAKRIKSKVDPNRITPFVMIEEPESFLHPSGQAEFGRVLRKLAKELEIQIIVTTHSPYMLSQEDVKCNVLLDRKIFRNKLKQTEKVELEESNWMTPFSLILGLDNSEFEGWKTVLTTNNKAVLLVEGEIDKKYLEHINSLNHAKFKIPNNVEIVAYGGKDALKNSILLKFIIQKFEKVLITFDLDAKLELERIMKQINLIEGKQYISIGINKPGQECIEGLVPDSIRAEVFSKNTDLVMKLSAQDTIARKSAKNEIKQKILDSFTKKRVSVEELKNFQTLFKVITQELSTEKNASR</sequence>
<gene>
    <name evidence="3" type="ORF">HMPREF9370_1464</name>
</gene>
<dbReference type="InterPro" id="IPR051396">
    <property type="entry name" value="Bact_Antivir_Def_Nuclease"/>
</dbReference>
<evidence type="ECO:0000313" key="3">
    <source>
        <dbReference type="EMBL" id="EGZ46100.1"/>
    </source>
</evidence>
<keyword evidence="3" id="KW-0255">Endonuclease</keyword>
<protein>
    <submittedName>
        <fullName evidence="3">ATP-dependent endonuclease</fullName>
    </submittedName>
</protein>
<dbReference type="AlphaFoldDB" id="G4CQV4"/>
<dbReference type="InterPro" id="IPR027417">
    <property type="entry name" value="P-loop_NTPase"/>
</dbReference>
<keyword evidence="4" id="KW-1185">Reference proteome</keyword>
<dbReference type="Pfam" id="PF13175">
    <property type="entry name" value="AAA_15"/>
    <property type="match status" value="2"/>
</dbReference>
<comment type="caution">
    <text evidence="3">The sequence shown here is derived from an EMBL/GenBank/DDBJ whole genome shotgun (WGS) entry which is preliminary data.</text>
</comment>
<dbReference type="PANTHER" id="PTHR43581">
    <property type="entry name" value="ATP/GTP PHOSPHATASE"/>
    <property type="match status" value="1"/>
</dbReference>
<dbReference type="PANTHER" id="PTHR43581:SF4">
    <property type="entry name" value="ATP_GTP PHOSPHATASE"/>
    <property type="match status" value="1"/>
</dbReference>
<reference evidence="3 4" key="1">
    <citation type="submission" date="2011-06" db="EMBL/GenBank/DDBJ databases">
        <authorList>
            <person name="Muzny D."/>
            <person name="Qin X."/>
            <person name="Deng J."/>
            <person name="Jiang H."/>
            <person name="Liu Y."/>
            <person name="Qu J."/>
            <person name="Song X.-Z."/>
            <person name="Zhang L."/>
            <person name="Thornton R."/>
            <person name="Coyle M."/>
            <person name="Francisco L."/>
            <person name="Jackson L."/>
            <person name="Javaid M."/>
            <person name="Korchina V."/>
            <person name="Kovar C."/>
            <person name="Mata R."/>
            <person name="Mathew T."/>
            <person name="Ngo R."/>
            <person name="Nguyen L."/>
            <person name="Nguyen N."/>
            <person name="Okwuonu G."/>
            <person name="Ongeri F."/>
            <person name="Pham C."/>
            <person name="Simmons D."/>
            <person name="Wilczek-Boney K."/>
            <person name="Hale W."/>
            <person name="Jakkamsetti A."/>
            <person name="Pham P."/>
            <person name="Ruth R."/>
            <person name="San Lucas F."/>
            <person name="Warren J."/>
            <person name="Zhang J."/>
            <person name="Zhao Z."/>
            <person name="Zhou C."/>
            <person name="Zhu D."/>
            <person name="Lee S."/>
            <person name="Bess C."/>
            <person name="Blankenburg K."/>
            <person name="Forbes L."/>
            <person name="Fu Q."/>
            <person name="Gubbala S."/>
            <person name="Hirani K."/>
            <person name="Jayaseelan J.C."/>
            <person name="Lara F."/>
            <person name="Munidasa M."/>
            <person name="Palculict T."/>
            <person name="Patil S."/>
            <person name="Pu L.-L."/>
            <person name="Saada N."/>
            <person name="Tang L."/>
            <person name="Weissenberger G."/>
            <person name="Zhu Y."/>
            <person name="Hemphill L."/>
            <person name="Shang Y."/>
            <person name="Youmans B."/>
            <person name="Ayvaz T."/>
            <person name="Ross M."/>
            <person name="Santibanez J."/>
            <person name="Aqrawi P."/>
            <person name="Gross S."/>
            <person name="Joshi V."/>
            <person name="Fowler G."/>
            <person name="Nazareth L."/>
            <person name="Reid J."/>
            <person name="Worley K."/>
            <person name="Petrosino J."/>
            <person name="Highlander S."/>
            <person name="Gibbs R."/>
        </authorList>
    </citation>
    <scope>NUCLEOTIDE SEQUENCE [LARGE SCALE GENOMIC DNA]</scope>
    <source>
        <strain evidence="3 4">9715</strain>
    </source>
</reference>
<name>G4CQV4_9NEIS</name>
<dbReference type="OrthoDB" id="7024727at2"/>
<feature type="domain" description="Endonuclease GajA/Old nuclease/RecF-like AAA" evidence="2">
    <location>
        <begin position="1"/>
        <end position="61"/>
    </location>
</feature>
<dbReference type="InterPro" id="IPR041685">
    <property type="entry name" value="AAA_GajA/Old/RecF-like"/>
</dbReference>
<feature type="domain" description="Endonuclease GajA/Old nuclease/RecF-like AAA" evidence="2">
    <location>
        <begin position="116"/>
        <end position="327"/>
    </location>
</feature>
<keyword evidence="3" id="KW-0378">Hydrolase</keyword>
<accession>G4CQV4</accession>
<dbReference type="Gene3D" id="3.40.50.300">
    <property type="entry name" value="P-loop containing nucleotide triphosphate hydrolases"/>
    <property type="match status" value="1"/>
</dbReference>
<keyword evidence="1" id="KW-0175">Coiled coil</keyword>
<dbReference type="GO" id="GO:0004519">
    <property type="term" value="F:endonuclease activity"/>
    <property type="evidence" value="ECO:0007669"/>
    <property type="project" value="UniProtKB-KW"/>
</dbReference>
<dbReference type="PATRIC" id="fig|1030841.3.peg.1448"/>
<dbReference type="Proteomes" id="UP000005336">
    <property type="component" value="Unassembled WGS sequence"/>
</dbReference>
<evidence type="ECO:0000313" key="4">
    <source>
        <dbReference type="Proteomes" id="UP000005336"/>
    </source>
</evidence>
<evidence type="ECO:0000259" key="2">
    <source>
        <dbReference type="Pfam" id="PF13175"/>
    </source>
</evidence>
<feature type="coiled-coil region" evidence="1">
    <location>
        <begin position="178"/>
        <end position="205"/>
    </location>
</feature>
<keyword evidence="3" id="KW-0540">Nuclease</keyword>
<dbReference type="RefSeq" id="WP_009116605.1">
    <property type="nucleotide sequence ID" value="NZ_JH165159.1"/>
</dbReference>
<evidence type="ECO:0000256" key="1">
    <source>
        <dbReference type="SAM" id="Coils"/>
    </source>
</evidence>
<organism evidence="3 4">
    <name type="scientific">Neisseria wadsworthii 9715</name>
    <dbReference type="NCBI Taxonomy" id="1030841"/>
    <lineage>
        <taxon>Bacteria</taxon>
        <taxon>Pseudomonadati</taxon>
        <taxon>Pseudomonadota</taxon>
        <taxon>Betaproteobacteria</taxon>
        <taxon>Neisseriales</taxon>
        <taxon>Neisseriaceae</taxon>
        <taxon>Neisseria</taxon>
    </lineage>
</organism>
<dbReference type="HOGENOM" id="CLU_485524_0_0_4"/>
<proteinExistence type="predicted"/>